<dbReference type="InterPro" id="IPR025870">
    <property type="entry name" value="Glyoxalase-like_dom"/>
</dbReference>
<evidence type="ECO:0000313" key="3">
    <source>
        <dbReference type="Proteomes" id="UP000075578"/>
    </source>
</evidence>
<evidence type="ECO:0000259" key="1">
    <source>
        <dbReference type="PROSITE" id="PS51819"/>
    </source>
</evidence>
<dbReference type="Gene3D" id="3.10.180.10">
    <property type="entry name" value="2,3-Dihydroxybiphenyl 1,2-Dioxygenase, domain 1"/>
    <property type="match status" value="1"/>
</dbReference>
<proteinExistence type="predicted"/>
<dbReference type="PATRIC" id="fig|1705564.3.peg.388"/>
<organism evidence="2 3">
    <name type="scientific">Candidatus Methanofastidiosum methylothiophilum</name>
    <dbReference type="NCBI Taxonomy" id="1705564"/>
    <lineage>
        <taxon>Archaea</taxon>
        <taxon>Methanobacteriati</taxon>
        <taxon>Methanobacteriota</taxon>
        <taxon>Stenosarchaea group</taxon>
        <taxon>Candidatus Methanofastidiosia</taxon>
        <taxon>Candidatus Methanofastidiosales</taxon>
        <taxon>Candidatus Methanofastidiosaceae</taxon>
        <taxon>Candidatus Methanofastidiosum</taxon>
    </lineage>
</organism>
<reference evidence="2 3" key="1">
    <citation type="journal article" date="2016" name="ISME J.">
        <title>Chasing the elusive Euryarchaeota class WSA2: genomes reveal a uniquely fastidious methyl-reducing methanogen.</title>
        <authorList>
            <person name="Nobu M.K."/>
            <person name="Narihiro T."/>
            <person name="Kuroda K."/>
            <person name="Mei R."/>
            <person name="Liu W.T."/>
        </authorList>
    </citation>
    <scope>NUCLEOTIDE SEQUENCE [LARGE SCALE GENOMIC DNA]</scope>
    <source>
        <strain evidence="2">U1lsi0528_Bin089</strain>
    </source>
</reference>
<dbReference type="InterPro" id="IPR037523">
    <property type="entry name" value="VOC_core"/>
</dbReference>
<dbReference type="PROSITE" id="PS51819">
    <property type="entry name" value="VOC"/>
    <property type="match status" value="1"/>
</dbReference>
<gene>
    <name evidence="2" type="ORF">AMQ74_00387</name>
</gene>
<sequence length="161" mass="19272">MDKIKFLMPVIFVEDIKVSKDFYQNIFSLEVEMDFGENIIFRDAFSIWQKNHAEKIIYQENIDSEKKLWPNNVELYFETVNIESIWLKIISSKVEIIHSIKEESWGQRVFRFYDPDKFIIEVAEPMSEVIKRFHQRGLSEENISKKTQMPLEAVKKCLSKE</sequence>
<dbReference type="Proteomes" id="UP000075578">
    <property type="component" value="Unassembled WGS sequence"/>
</dbReference>
<evidence type="ECO:0000313" key="2">
    <source>
        <dbReference type="EMBL" id="KYC53434.1"/>
    </source>
</evidence>
<dbReference type="Pfam" id="PF12681">
    <property type="entry name" value="Glyoxalase_2"/>
    <property type="match status" value="1"/>
</dbReference>
<dbReference type="SUPFAM" id="SSF54593">
    <property type="entry name" value="Glyoxalase/Bleomycin resistance protein/Dihydroxybiphenyl dioxygenase"/>
    <property type="match status" value="1"/>
</dbReference>
<protein>
    <submittedName>
        <fullName evidence="2">Glyoxalase-like domain protein</fullName>
    </submittedName>
</protein>
<comment type="caution">
    <text evidence="2">The sequence shown here is derived from an EMBL/GenBank/DDBJ whole genome shotgun (WGS) entry which is preliminary data.</text>
</comment>
<dbReference type="AlphaFoldDB" id="A0A150J8Z1"/>
<dbReference type="EMBL" id="LNGD01000013">
    <property type="protein sequence ID" value="KYC53434.1"/>
    <property type="molecule type" value="Genomic_DNA"/>
</dbReference>
<dbReference type="InterPro" id="IPR029068">
    <property type="entry name" value="Glyas_Bleomycin-R_OHBP_Dase"/>
</dbReference>
<name>A0A150J8Z1_9EURY</name>
<feature type="domain" description="VOC" evidence="1">
    <location>
        <begin position="5"/>
        <end position="125"/>
    </location>
</feature>
<accession>A0A150J8Z1</accession>